<accession>A0A1C7N0C8</accession>
<feature type="region of interest" description="Disordered" evidence="1">
    <location>
        <begin position="160"/>
        <end position="195"/>
    </location>
</feature>
<keyword evidence="3" id="KW-1185">Reference proteome</keyword>
<dbReference type="InParanoid" id="A0A1C7N0C8"/>
<sequence length="608" mass="67880">MTAINSDLGIITQDWVQKIQFKNKVDLALQEASENESLKIEIDNFSSHFASRLGHDATTSDSYLQSILSASKPSKKPSTECTGDHDCSCYKCQRQKRRAGTGRAGATNNNFYTPLKNISEKETTKNKTYVTYNKTSTSAEKQAQAERTLNQVQLTEDKTSQAADANTNANTITTATATTSNDQKQKAVRRSNTLRKTPTIKSYEKHMPNPVYDHQDSIYRVDRADGQSNSDENSRHNRPRSELLHDDYKISWKEEGTGDDLLPALVTFQTIFEEKKNTDQGLYDLIEQRTKEIKAKNMQKVSEPKKAEDLPPRLDDCLTISYRHGPRHNSLTLYHTMKMPSSKDRLKAYNLAFQHCIHADSGMKNWVKRSRTQPVRENSKLVQPIRRPTIKRTLLYPLSSKRKQSSNDTLIPSSISADNLSLAGISEHSASSSKSKESVDLVSSPTSLGQEEVLTDVILVAHALLPNQQFSANTTAAPTNENKTPYGHIDMPSHPRQTGSVSMENLRDNSSVSSSESANGTTAIKLKKSAPGRLLTTLGRKTSLRAYKFKSSERSKSQESADKVLSDLHRILPHVDRAQLIPYVEQANYDYMTALHLCKAAVVAGELS</sequence>
<proteinExistence type="predicted"/>
<dbReference type="OrthoDB" id="2401156at2759"/>
<dbReference type="AlphaFoldDB" id="A0A1C7N0C8"/>
<evidence type="ECO:0000256" key="1">
    <source>
        <dbReference type="SAM" id="MobiDB-lite"/>
    </source>
</evidence>
<feature type="region of interest" description="Disordered" evidence="1">
    <location>
        <begin position="472"/>
        <end position="501"/>
    </location>
</feature>
<reference evidence="2 3" key="1">
    <citation type="submission" date="2016-03" db="EMBL/GenBank/DDBJ databases">
        <title>Choanephora cucurbitarum.</title>
        <authorList>
            <person name="Min B."/>
            <person name="Park H."/>
            <person name="Park J.-H."/>
            <person name="Shin H.-D."/>
            <person name="Choi I.-G."/>
        </authorList>
    </citation>
    <scope>NUCLEOTIDE SEQUENCE [LARGE SCALE GENOMIC DNA]</scope>
    <source>
        <strain evidence="2 3">KUS-F28377</strain>
    </source>
</reference>
<gene>
    <name evidence="2" type="ORF">A0J61_09379</name>
</gene>
<organism evidence="2 3">
    <name type="scientific">Choanephora cucurbitarum</name>
    <dbReference type="NCBI Taxonomy" id="101091"/>
    <lineage>
        <taxon>Eukaryota</taxon>
        <taxon>Fungi</taxon>
        <taxon>Fungi incertae sedis</taxon>
        <taxon>Mucoromycota</taxon>
        <taxon>Mucoromycotina</taxon>
        <taxon>Mucoromycetes</taxon>
        <taxon>Mucorales</taxon>
        <taxon>Mucorineae</taxon>
        <taxon>Choanephoraceae</taxon>
        <taxon>Choanephoroideae</taxon>
        <taxon>Choanephora</taxon>
    </lineage>
</organism>
<dbReference type="Proteomes" id="UP000093000">
    <property type="component" value="Unassembled WGS sequence"/>
</dbReference>
<evidence type="ECO:0000313" key="2">
    <source>
        <dbReference type="EMBL" id="OBZ82570.1"/>
    </source>
</evidence>
<evidence type="ECO:0000313" key="3">
    <source>
        <dbReference type="Proteomes" id="UP000093000"/>
    </source>
</evidence>
<feature type="compositionally biased region" description="Low complexity" evidence="1">
    <location>
        <begin position="160"/>
        <end position="182"/>
    </location>
</feature>
<dbReference type="EMBL" id="LUGH01000836">
    <property type="protein sequence ID" value="OBZ82570.1"/>
    <property type="molecule type" value="Genomic_DNA"/>
</dbReference>
<protein>
    <submittedName>
        <fullName evidence="2">Uncharacterized protein</fullName>
    </submittedName>
</protein>
<feature type="compositionally biased region" description="Polar residues" evidence="1">
    <location>
        <begin position="472"/>
        <end position="483"/>
    </location>
</feature>
<comment type="caution">
    <text evidence="2">The sequence shown here is derived from an EMBL/GenBank/DDBJ whole genome shotgun (WGS) entry which is preliminary data.</text>
</comment>
<name>A0A1C7N0C8_9FUNG</name>